<name>A0A8S5USR8_9CAUD</name>
<evidence type="ECO:0000313" key="1">
    <source>
        <dbReference type="EMBL" id="DAF97525.1"/>
    </source>
</evidence>
<accession>A0A8S5USR8</accession>
<reference evidence="1" key="1">
    <citation type="journal article" date="2021" name="Proc. Natl. Acad. Sci. U.S.A.">
        <title>A Catalog of Tens of Thousands of Viruses from Human Metagenomes Reveals Hidden Associations with Chronic Diseases.</title>
        <authorList>
            <person name="Tisza M.J."/>
            <person name="Buck C.B."/>
        </authorList>
    </citation>
    <scope>NUCLEOTIDE SEQUENCE</scope>
    <source>
        <strain evidence="1">CtijX18</strain>
    </source>
</reference>
<sequence>MIDTFELKDSFGVLSLLFNDKEKYKDHPVLKQLGELKTHPLYICHPAYVNTVYRTYEEPIPPDSILGIVDNINLKADQTFDIDVIYAEYLTPNALQETDKEFIIYPVYMTNKLLEEGTLLTDPSCIQKLTCFFAKEA</sequence>
<protein>
    <submittedName>
        <fullName evidence="1">Uncharacterized protein</fullName>
    </submittedName>
</protein>
<dbReference type="EMBL" id="BK016133">
    <property type="protein sequence ID" value="DAF97525.1"/>
    <property type="molecule type" value="Genomic_DNA"/>
</dbReference>
<organism evidence="1">
    <name type="scientific">Myoviridae sp. ctijX18</name>
    <dbReference type="NCBI Taxonomy" id="2825154"/>
    <lineage>
        <taxon>Viruses</taxon>
        <taxon>Duplodnaviria</taxon>
        <taxon>Heunggongvirae</taxon>
        <taxon>Uroviricota</taxon>
        <taxon>Caudoviricetes</taxon>
    </lineage>
</organism>
<proteinExistence type="predicted"/>